<protein>
    <submittedName>
        <fullName evidence="2">Uncharacterized protein</fullName>
    </submittedName>
</protein>
<organism evidence="2 3">
    <name type="scientific">Halorubrum rutilum</name>
    <dbReference type="NCBI Taxonomy" id="1364933"/>
    <lineage>
        <taxon>Archaea</taxon>
        <taxon>Methanobacteriati</taxon>
        <taxon>Methanobacteriota</taxon>
        <taxon>Stenosarchaea group</taxon>
        <taxon>Halobacteria</taxon>
        <taxon>Halobacteriales</taxon>
        <taxon>Haloferacaceae</taxon>
        <taxon>Halorubrum</taxon>
    </lineage>
</organism>
<evidence type="ECO:0000313" key="3">
    <source>
        <dbReference type="Proteomes" id="UP001596545"/>
    </source>
</evidence>
<dbReference type="Pfam" id="PF25947">
    <property type="entry name" value="WHD_halo_double"/>
    <property type="match status" value="1"/>
</dbReference>
<comment type="caution">
    <text evidence="2">The sequence shown here is derived from an EMBL/GenBank/DDBJ whole genome shotgun (WGS) entry which is preliminary data.</text>
</comment>
<sequence>MRIKPVPDPPTELGELRELRRAVPLVPGSTDDCCARLRDRCGLSDRRTANDWLAFLRALGLVRETPRGFVRADAEPTPERVREGLREGVLLVPEALAALRDATREDPLTPDDLFEATRESVPRHDRARDPAWEATWRDRAARLLGWLALVDLAERVPAGRAGDGDPREPPAYVAGDAVGGTD</sequence>
<dbReference type="InterPro" id="IPR058821">
    <property type="entry name" value="Double_WHD-containing_halo"/>
</dbReference>
<name>A0ABD6AHZ0_9EURY</name>
<reference evidence="2 3" key="1">
    <citation type="journal article" date="2019" name="Int. J. Syst. Evol. Microbiol.">
        <title>The Global Catalogue of Microorganisms (GCM) 10K type strain sequencing project: providing services to taxonomists for standard genome sequencing and annotation.</title>
        <authorList>
            <consortium name="The Broad Institute Genomics Platform"/>
            <consortium name="The Broad Institute Genome Sequencing Center for Infectious Disease"/>
            <person name="Wu L."/>
            <person name="Ma J."/>
        </authorList>
    </citation>
    <scope>NUCLEOTIDE SEQUENCE [LARGE SCALE GENOMIC DNA]</scope>
    <source>
        <strain evidence="2 3">CGMCC 1.12554</strain>
    </source>
</reference>
<feature type="region of interest" description="Disordered" evidence="1">
    <location>
        <begin position="158"/>
        <end position="182"/>
    </location>
</feature>
<evidence type="ECO:0000256" key="1">
    <source>
        <dbReference type="SAM" id="MobiDB-lite"/>
    </source>
</evidence>
<dbReference type="EMBL" id="JBHTBL010000004">
    <property type="protein sequence ID" value="MFC7323865.1"/>
    <property type="molecule type" value="Genomic_DNA"/>
</dbReference>
<keyword evidence="3" id="KW-1185">Reference proteome</keyword>
<dbReference type="AlphaFoldDB" id="A0ABD6AHZ0"/>
<gene>
    <name evidence="2" type="ORF">ACFQMF_04630</name>
</gene>
<proteinExistence type="predicted"/>
<accession>A0ABD6AHZ0</accession>
<dbReference type="Proteomes" id="UP001596545">
    <property type="component" value="Unassembled WGS sequence"/>
</dbReference>
<dbReference type="RefSeq" id="WP_256408722.1">
    <property type="nucleotide sequence ID" value="NZ_JANHDN010000003.1"/>
</dbReference>
<evidence type="ECO:0000313" key="2">
    <source>
        <dbReference type="EMBL" id="MFC7323865.1"/>
    </source>
</evidence>